<evidence type="ECO:0000256" key="3">
    <source>
        <dbReference type="ARBA" id="ARBA00012217"/>
    </source>
</evidence>
<name>A0A6F8ZII7_9FIRM</name>
<reference evidence="13 14" key="1">
    <citation type="submission" date="2020-02" db="EMBL/GenBank/DDBJ databases">
        <authorList>
            <person name="Hogendoorn C."/>
        </authorList>
    </citation>
    <scope>NUCLEOTIDE SEQUENCE [LARGE SCALE GENOMIC DNA]</scope>
    <source>
        <strain evidence="13">R501</strain>
    </source>
</reference>
<evidence type="ECO:0000256" key="2">
    <source>
        <dbReference type="ARBA" id="ARBA00010190"/>
    </source>
</evidence>
<dbReference type="PANTHER" id="PTHR43599:SF3">
    <property type="entry name" value="SI:DKEY-6E2.2"/>
    <property type="match status" value="1"/>
</dbReference>
<comment type="catalytic activity">
    <reaction evidence="10 11">
        <text>5-amino-1-(5-phospho-D-ribosyl)imidazole-4-carboxylate + L-aspartate + ATP = (2S)-2-[5-amino-1-(5-phospho-beta-D-ribosyl)imidazole-4-carboxamido]succinate + ADP + phosphate + 2 H(+)</text>
        <dbReference type="Rhea" id="RHEA:22628"/>
        <dbReference type="ChEBI" id="CHEBI:15378"/>
        <dbReference type="ChEBI" id="CHEBI:29991"/>
        <dbReference type="ChEBI" id="CHEBI:30616"/>
        <dbReference type="ChEBI" id="CHEBI:43474"/>
        <dbReference type="ChEBI" id="CHEBI:58443"/>
        <dbReference type="ChEBI" id="CHEBI:77657"/>
        <dbReference type="ChEBI" id="CHEBI:456216"/>
        <dbReference type="EC" id="6.3.2.6"/>
    </reaction>
</comment>
<dbReference type="EC" id="6.3.2.6" evidence="3 11"/>
<dbReference type="PROSITE" id="PS01057">
    <property type="entry name" value="SAICAR_SYNTHETASE_1"/>
    <property type="match status" value="1"/>
</dbReference>
<dbReference type="InterPro" id="IPR033934">
    <property type="entry name" value="SAICAR_synt_PurC"/>
</dbReference>
<organism evidence="13 14">
    <name type="scientific">Candidatus Hydrogenisulfobacillus filiaventi</name>
    <dbReference type="NCBI Taxonomy" id="2707344"/>
    <lineage>
        <taxon>Bacteria</taxon>
        <taxon>Bacillati</taxon>
        <taxon>Bacillota</taxon>
        <taxon>Clostridia</taxon>
        <taxon>Eubacteriales</taxon>
        <taxon>Clostridiales Family XVII. Incertae Sedis</taxon>
        <taxon>Candidatus Hydrogenisulfobacillus</taxon>
    </lineage>
</organism>
<evidence type="ECO:0000256" key="4">
    <source>
        <dbReference type="ARBA" id="ARBA00016460"/>
    </source>
</evidence>
<keyword evidence="7 11" id="KW-0658">Purine biosynthesis</keyword>
<proteinExistence type="inferred from homology"/>
<evidence type="ECO:0000313" key="14">
    <source>
        <dbReference type="Proteomes" id="UP000503399"/>
    </source>
</evidence>
<dbReference type="NCBIfam" id="TIGR00081">
    <property type="entry name" value="purC"/>
    <property type="match status" value="1"/>
</dbReference>
<feature type="domain" description="SAICAR synthetase/ADE2 N-terminal" evidence="12">
    <location>
        <begin position="9"/>
        <end position="238"/>
    </location>
</feature>
<dbReference type="InterPro" id="IPR001636">
    <property type="entry name" value="SAICAR_synth"/>
</dbReference>
<dbReference type="Gene3D" id="3.30.200.20">
    <property type="entry name" value="Phosphorylase Kinase, domain 1"/>
    <property type="match status" value="1"/>
</dbReference>
<comment type="pathway">
    <text evidence="1 11">Purine metabolism; IMP biosynthesis via de novo pathway; 5-amino-1-(5-phospho-D-ribosyl)imidazole-4-carboxamide from 5-amino-1-(5-phospho-D-ribosyl)imidazole-4-carboxylate: step 1/2.</text>
</comment>
<dbReference type="Proteomes" id="UP000503399">
    <property type="component" value="Chromosome"/>
</dbReference>
<evidence type="ECO:0000256" key="6">
    <source>
        <dbReference type="ARBA" id="ARBA00022741"/>
    </source>
</evidence>
<evidence type="ECO:0000313" key="13">
    <source>
        <dbReference type="EMBL" id="CAB1129261.1"/>
    </source>
</evidence>
<keyword evidence="14" id="KW-1185">Reference proteome</keyword>
<dbReference type="FunFam" id="3.30.470.20:FF:000006">
    <property type="entry name" value="Phosphoribosylaminoimidazole-succinocarboxamide synthase"/>
    <property type="match status" value="1"/>
</dbReference>
<evidence type="ECO:0000256" key="7">
    <source>
        <dbReference type="ARBA" id="ARBA00022755"/>
    </source>
</evidence>
<dbReference type="GO" id="GO:0006189">
    <property type="term" value="P:'de novo' IMP biosynthetic process"/>
    <property type="evidence" value="ECO:0007669"/>
    <property type="project" value="UniProtKB-UniRule"/>
</dbReference>
<dbReference type="Pfam" id="PF01259">
    <property type="entry name" value="SAICAR_synt"/>
    <property type="match status" value="1"/>
</dbReference>
<dbReference type="InterPro" id="IPR028923">
    <property type="entry name" value="SAICAR_synt/ADE2_N"/>
</dbReference>
<dbReference type="GO" id="GO:0009236">
    <property type="term" value="P:cobalamin biosynthetic process"/>
    <property type="evidence" value="ECO:0007669"/>
    <property type="project" value="InterPro"/>
</dbReference>
<dbReference type="GO" id="GO:0004639">
    <property type="term" value="F:phosphoribosylaminoimidazolesuccinocarboxamide synthase activity"/>
    <property type="evidence" value="ECO:0007669"/>
    <property type="project" value="UniProtKB-UniRule"/>
</dbReference>
<dbReference type="GO" id="GO:0005524">
    <property type="term" value="F:ATP binding"/>
    <property type="evidence" value="ECO:0007669"/>
    <property type="project" value="UniProtKB-KW"/>
</dbReference>
<evidence type="ECO:0000256" key="5">
    <source>
        <dbReference type="ARBA" id="ARBA00022598"/>
    </source>
</evidence>
<dbReference type="PROSITE" id="PS01058">
    <property type="entry name" value="SAICAR_SYNTHETASE_2"/>
    <property type="match status" value="1"/>
</dbReference>
<dbReference type="EMBL" id="LR778114">
    <property type="protein sequence ID" value="CAB1129261.1"/>
    <property type="molecule type" value="Genomic_DNA"/>
</dbReference>
<dbReference type="PANTHER" id="PTHR43599">
    <property type="entry name" value="MULTIFUNCTIONAL PROTEIN ADE2"/>
    <property type="match status" value="1"/>
</dbReference>
<accession>A0A6F8ZII7</accession>
<keyword evidence="8 11" id="KW-0067">ATP-binding</keyword>
<keyword evidence="5 11" id="KW-0436">Ligase</keyword>
<keyword evidence="6 11" id="KW-0547">Nucleotide-binding</keyword>
<evidence type="ECO:0000256" key="1">
    <source>
        <dbReference type="ARBA" id="ARBA00004672"/>
    </source>
</evidence>
<dbReference type="InterPro" id="IPR050089">
    <property type="entry name" value="SAICAR_synthetase"/>
</dbReference>
<evidence type="ECO:0000259" key="12">
    <source>
        <dbReference type="Pfam" id="PF01259"/>
    </source>
</evidence>
<protein>
    <recommendedName>
        <fullName evidence="4 11">Phosphoribosylaminoimidazole-succinocarboxamide synthase</fullName>
        <ecNumber evidence="3 11">6.3.2.6</ecNumber>
    </recommendedName>
    <alternativeName>
        <fullName evidence="9 11">SAICAR synthetase</fullName>
    </alternativeName>
</protein>
<dbReference type="SUPFAM" id="SSF56104">
    <property type="entry name" value="SAICAR synthase-like"/>
    <property type="match status" value="1"/>
</dbReference>
<dbReference type="KEGG" id="hfv:R50_1760"/>
<dbReference type="Gene3D" id="3.30.470.20">
    <property type="entry name" value="ATP-grasp fold, B domain"/>
    <property type="match status" value="1"/>
</dbReference>
<evidence type="ECO:0000256" key="10">
    <source>
        <dbReference type="ARBA" id="ARBA00048475"/>
    </source>
</evidence>
<sequence>MSVSKGAFLYEGKAKRIYETGDPSALWVEFKDDATAFNGQKKGQILDKGRMNARISAALFARLEAAGIPTHFREQVGERDLLVDRLRMLPLEVVVRNRVAGSLAARTGLAEGTPLPRPVVELYYKNDELGDPLLNEDHVLALGLADEAAIADLKTRGRAVNDFLSAYFDRRGIILVDFKLEFGTFTAPDGSQVLKLGDEISPDTCRLWDKRDLTKLDKDRFRRDLGGVEEAYREVLERVLQ</sequence>
<dbReference type="AlphaFoldDB" id="A0A6F8ZII7"/>
<dbReference type="CDD" id="cd01415">
    <property type="entry name" value="SAICAR_synt_PurC"/>
    <property type="match status" value="1"/>
</dbReference>
<dbReference type="UniPathway" id="UPA00074">
    <property type="reaction ID" value="UER00131"/>
</dbReference>
<dbReference type="InterPro" id="IPR018236">
    <property type="entry name" value="SAICAR_synthetase_CS"/>
</dbReference>
<comment type="similarity">
    <text evidence="2 11">Belongs to the SAICAR synthetase family.</text>
</comment>
<evidence type="ECO:0000256" key="8">
    <source>
        <dbReference type="ARBA" id="ARBA00022840"/>
    </source>
</evidence>
<evidence type="ECO:0000256" key="9">
    <source>
        <dbReference type="ARBA" id="ARBA00030409"/>
    </source>
</evidence>
<evidence type="ECO:0000256" key="11">
    <source>
        <dbReference type="HAMAP-Rule" id="MF_00137"/>
    </source>
</evidence>
<dbReference type="HAMAP" id="MF_00137">
    <property type="entry name" value="SAICAR_synth"/>
    <property type="match status" value="1"/>
</dbReference>
<gene>
    <name evidence="11 13" type="primary">purC</name>
    <name evidence="13" type="ORF">R50_1760</name>
</gene>